<proteinExistence type="predicted"/>
<dbReference type="InParanoid" id="A0A7M7GKR3"/>
<dbReference type="OrthoDB" id="10565689at2759"/>
<keyword evidence="1" id="KW-0175">Coiled coil</keyword>
<keyword evidence="4" id="KW-1185">Reference proteome</keyword>
<organism evidence="3 4">
    <name type="scientific">Strongylocentrotus purpuratus</name>
    <name type="common">Purple sea urchin</name>
    <dbReference type="NCBI Taxonomy" id="7668"/>
    <lineage>
        <taxon>Eukaryota</taxon>
        <taxon>Metazoa</taxon>
        <taxon>Echinodermata</taxon>
        <taxon>Eleutherozoa</taxon>
        <taxon>Echinozoa</taxon>
        <taxon>Echinoidea</taxon>
        <taxon>Euechinoidea</taxon>
        <taxon>Echinacea</taxon>
        <taxon>Camarodonta</taxon>
        <taxon>Echinidea</taxon>
        <taxon>Strongylocentrotidae</taxon>
        <taxon>Strongylocentrotus</taxon>
    </lineage>
</organism>
<feature type="region of interest" description="Disordered" evidence="2">
    <location>
        <begin position="474"/>
        <end position="503"/>
    </location>
</feature>
<dbReference type="Proteomes" id="UP000007110">
    <property type="component" value="Unassembled WGS sequence"/>
</dbReference>
<dbReference type="AlphaFoldDB" id="A0A7M7GKR3"/>
<dbReference type="OMA" id="TIMTELM"/>
<feature type="region of interest" description="Disordered" evidence="2">
    <location>
        <begin position="596"/>
        <end position="648"/>
    </location>
</feature>
<feature type="region of interest" description="Disordered" evidence="2">
    <location>
        <begin position="405"/>
        <end position="432"/>
    </location>
</feature>
<feature type="compositionally biased region" description="Basic and acidic residues" evidence="2">
    <location>
        <begin position="411"/>
        <end position="423"/>
    </location>
</feature>
<evidence type="ECO:0000313" key="4">
    <source>
        <dbReference type="Proteomes" id="UP000007110"/>
    </source>
</evidence>
<reference evidence="4" key="1">
    <citation type="submission" date="2015-02" db="EMBL/GenBank/DDBJ databases">
        <title>Genome sequencing for Strongylocentrotus purpuratus.</title>
        <authorList>
            <person name="Murali S."/>
            <person name="Liu Y."/>
            <person name="Vee V."/>
            <person name="English A."/>
            <person name="Wang M."/>
            <person name="Skinner E."/>
            <person name="Han Y."/>
            <person name="Muzny D.M."/>
            <person name="Worley K.C."/>
            <person name="Gibbs R.A."/>
        </authorList>
    </citation>
    <scope>NUCLEOTIDE SEQUENCE</scope>
</reference>
<name>A0A7M7GKR3_STRPU</name>
<reference evidence="3" key="2">
    <citation type="submission" date="2021-01" db="UniProtKB">
        <authorList>
            <consortium name="EnsemblMetazoa"/>
        </authorList>
    </citation>
    <scope>IDENTIFICATION</scope>
</reference>
<feature type="compositionally biased region" description="Basic residues" evidence="2">
    <location>
        <begin position="620"/>
        <end position="629"/>
    </location>
</feature>
<evidence type="ECO:0000256" key="2">
    <source>
        <dbReference type="SAM" id="MobiDB-lite"/>
    </source>
</evidence>
<feature type="compositionally biased region" description="Basic and acidic residues" evidence="2">
    <location>
        <begin position="489"/>
        <end position="501"/>
    </location>
</feature>
<accession>A0A7M7GKR3</accession>
<feature type="coiled-coil region" evidence="1">
    <location>
        <begin position="325"/>
        <end position="359"/>
    </location>
</feature>
<feature type="compositionally biased region" description="Polar residues" evidence="2">
    <location>
        <begin position="212"/>
        <end position="231"/>
    </location>
</feature>
<feature type="region of interest" description="Disordered" evidence="2">
    <location>
        <begin position="212"/>
        <end position="286"/>
    </location>
</feature>
<dbReference type="KEGG" id="spu:100890167"/>
<evidence type="ECO:0000256" key="1">
    <source>
        <dbReference type="SAM" id="Coils"/>
    </source>
</evidence>
<evidence type="ECO:0000313" key="3">
    <source>
        <dbReference type="EnsemblMetazoa" id="XP_003730310"/>
    </source>
</evidence>
<dbReference type="RefSeq" id="XP_003730310.2">
    <property type="nucleotide sequence ID" value="XM_003730262.3"/>
</dbReference>
<sequence length="648" mass="74958">MDRRAVDKMTSGIVGGLQLSDIMAAFDIQDAGDLPCQSLPPVPSAPESLVPAPSLPVLETATPNMDVNASTLLASIASMVSPASSIDQPTGRLGTYVKQRPHVTGQQSDRQSLEIKLNTTFRGPSSSQSLGLPATDFKQATHFCDPVSSMANGMKTSMEFRHQHEAAIEFDQLQEHSQPVLVYSKEDWPSPDTNLQTNIYSDTANIAFQNPETPEMAPSSSKGNSHASTIGITHRIRARKTRSEGLRAFPQKSQRQVRERNNQQTLKPSIPYRGKKQNEPTLKSDSFKPFHSVMTLEHRSLISKGLSDSDMIELFVELQELLRAKHRDSKRLRRARLNHEQLEEERRRNRERKRRSRQDPFIEFRHIMTEEQRKLLLQPDLDPTMRDTIMTEFIAIRKWINREQKRKRRSQMTEERKAEERRKSREYKRRARSNPLRAFRSVITERHNELLHKDLNREQRENLVEELIELRKAKQRDEMRKRRASFSSEQRDRERSYSREYQRKRHQRTQILYEWDSSSVGITNTDVNERIQLMPQPELLIKDSTARVNEEANPVQDPGLSVVDDAQVDEQANPMPDPGLTARSVEGSISCETVNMPTESSDLLGEESTYSKLEQEKLKNKIRQRRRRARQTERKERKKKEKTVSEVE</sequence>
<protein>
    <submittedName>
        <fullName evidence="3">Uncharacterized protein</fullName>
    </submittedName>
</protein>
<dbReference type="GeneID" id="100890167"/>
<dbReference type="EnsemblMetazoa" id="XM_003730262">
    <property type="protein sequence ID" value="XP_003730310"/>
    <property type="gene ID" value="LOC100890167"/>
</dbReference>